<sequence length="266" mass="29323">MLLSARIAVKNGFDIIIVVNLTTLSETTNNNSTIPNANNDNSTVHALNRRYQTVSLPATAYGRLDTSPAPGTVAGIILGTVAGFLLLLYLLYATFIPKKPIDDAATVEVEEVRRPRPRPRRGWNGWGRGGRSGGGSRYGGSEEGGGDFVDVFEEESVESPRREPVRDTGRERDRGAGRSWWGWGRGRQADDRSTDDGGTVEVMEEGDGYYAPPPPPMPPPAPMQRERRKKRKSRRARRTDDPYERGSEDWGFYAVGLFAGLLVMIA</sequence>
<dbReference type="OrthoDB" id="5423884at2759"/>
<dbReference type="VEuPathDB" id="FungiDB:ASPGLDRAFT_966954"/>
<dbReference type="Proteomes" id="UP000184300">
    <property type="component" value="Unassembled WGS sequence"/>
</dbReference>
<dbReference type="RefSeq" id="XP_022404262.1">
    <property type="nucleotide sequence ID" value="XM_022550593.1"/>
</dbReference>
<keyword evidence="2" id="KW-1133">Transmembrane helix</keyword>
<reference evidence="4" key="1">
    <citation type="journal article" date="2017" name="Genome Biol.">
        <title>Comparative genomics reveals high biological diversity and specific adaptations in the industrially and medically important fungal genus Aspergillus.</title>
        <authorList>
            <person name="de Vries R.P."/>
            <person name="Riley R."/>
            <person name="Wiebenga A."/>
            <person name="Aguilar-Osorio G."/>
            <person name="Amillis S."/>
            <person name="Uchima C.A."/>
            <person name="Anderluh G."/>
            <person name="Asadollahi M."/>
            <person name="Askin M."/>
            <person name="Barry K."/>
            <person name="Battaglia E."/>
            <person name="Bayram O."/>
            <person name="Benocci T."/>
            <person name="Braus-Stromeyer S.A."/>
            <person name="Caldana C."/>
            <person name="Canovas D."/>
            <person name="Cerqueira G.C."/>
            <person name="Chen F."/>
            <person name="Chen W."/>
            <person name="Choi C."/>
            <person name="Clum A."/>
            <person name="Dos Santos R.A."/>
            <person name="Damasio A.R."/>
            <person name="Diallinas G."/>
            <person name="Emri T."/>
            <person name="Fekete E."/>
            <person name="Flipphi M."/>
            <person name="Freyberg S."/>
            <person name="Gallo A."/>
            <person name="Gournas C."/>
            <person name="Habgood R."/>
            <person name="Hainaut M."/>
            <person name="Harispe M.L."/>
            <person name="Henrissat B."/>
            <person name="Hilden K.S."/>
            <person name="Hope R."/>
            <person name="Hossain A."/>
            <person name="Karabika E."/>
            <person name="Karaffa L."/>
            <person name="Karanyi Z."/>
            <person name="Krasevec N."/>
            <person name="Kuo A."/>
            <person name="Kusch H."/>
            <person name="LaButti K."/>
            <person name="Lagendijk E.L."/>
            <person name="Lapidus A."/>
            <person name="Levasseur A."/>
            <person name="Lindquist E."/>
            <person name="Lipzen A."/>
            <person name="Logrieco A.F."/>
            <person name="MacCabe A."/>
            <person name="Maekelae M.R."/>
            <person name="Malavazi I."/>
            <person name="Melin P."/>
            <person name="Meyer V."/>
            <person name="Mielnichuk N."/>
            <person name="Miskei M."/>
            <person name="Molnar A.P."/>
            <person name="Mule G."/>
            <person name="Ngan C.Y."/>
            <person name="Orejas M."/>
            <person name="Orosz E."/>
            <person name="Ouedraogo J.P."/>
            <person name="Overkamp K.M."/>
            <person name="Park H.-S."/>
            <person name="Perrone G."/>
            <person name="Piumi F."/>
            <person name="Punt P.J."/>
            <person name="Ram A.F."/>
            <person name="Ramon A."/>
            <person name="Rauscher S."/>
            <person name="Record E."/>
            <person name="Riano-Pachon D.M."/>
            <person name="Robert V."/>
            <person name="Roehrig J."/>
            <person name="Ruller R."/>
            <person name="Salamov A."/>
            <person name="Salih N.S."/>
            <person name="Samson R.A."/>
            <person name="Sandor E."/>
            <person name="Sanguinetti M."/>
            <person name="Schuetze T."/>
            <person name="Sepcic K."/>
            <person name="Shelest E."/>
            <person name="Sherlock G."/>
            <person name="Sophianopoulou V."/>
            <person name="Squina F.M."/>
            <person name="Sun H."/>
            <person name="Susca A."/>
            <person name="Todd R.B."/>
            <person name="Tsang A."/>
            <person name="Unkles S.E."/>
            <person name="van de Wiele N."/>
            <person name="van Rossen-Uffink D."/>
            <person name="Oliveira J.V."/>
            <person name="Vesth T.C."/>
            <person name="Visser J."/>
            <person name="Yu J.-H."/>
            <person name="Zhou M."/>
            <person name="Andersen M.R."/>
            <person name="Archer D.B."/>
            <person name="Baker S.E."/>
            <person name="Benoit I."/>
            <person name="Brakhage A.A."/>
            <person name="Braus G.H."/>
            <person name="Fischer R."/>
            <person name="Frisvad J.C."/>
            <person name="Goldman G.H."/>
            <person name="Houbraken J."/>
            <person name="Oakley B."/>
            <person name="Pocsi I."/>
            <person name="Scazzocchio C."/>
            <person name="Seiboth B."/>
            <person name="vanKuyk P.A."/>
            <person name="Wortman J."/>
            <person name="Dyer P.S."/>
            <person name="Grigoriev I.V."/>
        </authorList>
    </citation>
    <scope>NUCLEOTIDE SEQUENCE [LARGE SCALE GENOMIC DNA]</scope>
    <source>
        <strain evidence="4">CBS 516.65</strain>
    </source>
</reference>
<evidence type="ECO:0000256" key="2">
    <source>
        <dbReference type="SAM" id="Phobius"/>
    </source>
</evidence>
<evidence type="ECO:0000256" key="1">
    <source>
        <dbReference type="SAM" id="MobiDB-lite"/>
    </source>
</evidence>
<dbReference type="GeneID" id="34466853"/>
<feature type="compositionally biased region" description="Gly residues" evidence="1">
    <location>
        <begin position="124"/>
        <end position="147"/>
    </location>
</feature>
<gene>
    <name evidence="3" type="ORF">ASPGLDRAFT_966954</name>
</gene>
<feature type="transmembrane region" description="Helical" evidence="2">
    <location>
        <begin position="73"/>
        <end position="92"/>
    </location>
</feature>
<evidence type="ECO:0000313" key="4">
    <source>
        <dbReference type="Proteomes" id="UP000184300"/>
    </source>
</evidence>
<feature type="compositionally biased region" description="Basic and acidic residues" evidence="1">
    <location>
        <begin position="158"/>
        <end position="176"/>
    </location>
</feature>
<dbReference type="EMBL" id="KV878890">
    <property type="protein sequence ID" value="OJJ87579.1"/>
    <property type="molecule type" value="Genomic_DNA"/>
</dbReference>
<feature type="compositionally biased region" description="Basic residues" evidence="1">
    <location>
        <begin position="226"/>
        <end position="237"/>
    </location>
</feature>
<keyword evidence="2" id="KW-0472">Membrane</keyword>
<organism evidence="3 4">
    <name type="scientific">Aspergillus glaucus CBS 516.65</name>
    <dbReference type="NCBI Taxonomy" id="1160497"/>
    <lineage>
        <taxon>Eukaryota</taxon>
        <taxon>Fungi</taxon>
        <taxon>Dikarya</taxon>
        <taxon>Ascomycota</taxon>
        <taxon>Pezizomycotina</taxon>
        <taxon>Eurotiomycetes</taxon>
        <taxon>Eurotiomycetidae</taxon>
        <taxon>Eurotiales</taxon>
        <taxon>Aspergillaceae</taxon>
        <taxon>Aspergillus</taxon>
        <taxon>Aspergillus subgen. Aspergillus</taxon>
    </lineage>
</organism>
<keyword evidence="2" id="KW-0812">Transmembrane</keyword>
<protein>
    <submittedName>
        <fullName evidence="3">Uncharacterized protein</fullName>
    </submittedName>
</protein>
<feature type="compositionally biased region" description="Basic and acidic residues" evidence="1">
    <location>
        <begin position="238"/>
        <end position="248"/>
    </location>
</feature>
<accession>A0A1L9VUJ7</accession>
<evidence type="ECO:0000313" key="3">
    <source>
        <dbReference type="EMBL" id="OJJ87579.1"/>
    </source>
</evidence>
<name>A0A1L9VUJ7_ASPGL</name>
<keyword evidence="4" id="KW-1185">Reference proteome</keyword>
<dbReference type="AlphaFoldDB" id="A0A1L9VUJ7"/>
<proteinExistence type="predicted"/>
<feature type="compositionally biased region" description="Pro residues" evidence="1">
    <location>
        <begin position="211"/>
        <end position="222"/>
    </location>
</feature>
<feature type="region of interest" description="Disordered" evidence="1">
    <location>
        <begin position="112"/>
        <end position="248"/>
    </location>
</feature>